<feature type="region of interest" description="Disordered" evidence="1">
    <location>
        <begin position="21"/>
        <end position="44"/>
    </location>
</feature>
<evidence type="ECO:0000256" key="1">
    <source>
        <dbReference type="SAM" id="MobiDB-lite"/>
    </source>
</evidence>
<organism evidence="2 3">
    <name type="scientific">Tegillarca granosa</name>
    <name type="common">Malaysian cockle</name>
    <name type="synonym">Anadara granosa</name>
    <dbReference type="NCBI Taxonomy" id="220873"/>
    <lineage>
        <taxon>Eukaryota</taxon>
        <taxon>Metazoa</taxon>
        <taxon>Spiralia</taxon>
        <taxon>Lophotrochozoa</taxon>
        <taxon>Mollusca</taxon>
        <taxon>Bivalvia</taxon>
        <taxon>Autobranchia</taxon>
        <taxon>Pteriomorphia</taxon>
        <taxon>Arcoida</taxon>
        <taxon>Arcoidea</taxon>
        <taxon>Arcidae</taxon>
        <taxon>Tegillarca</taxon>
    </lineage>
</organism>
<feature type="compositionally biased region" description="Basic and acidic residues" evidence="1">
    <location>
        <begin position="111"/>
        <end position="141"/>
    </location>
</feature>
<evidence type="ECO:0000313" key="3">
    <source>
        <dbReference type="Proteomes" id="UP001217089"/>
    </source>
</evidence>
<comment type="caution">
    <text evidence="2">The sequence shown here is derived from an EMBL/GenBank/DDBJ whole genome shotgun (WGS) entry which is preliminary data.</text>
</comment>
<reference evidence="2 3" key="1">
    <citation type="submission" date="2022-12" db="EMBL/GenBank/DDBJ databases">
        <title>Chromosome-level genome of Tegillarca granosa.</title>
        <authorList>
            <person name="Kim J."/>
        </authorList>
    </citation>
    <scope>NUCLEOTIDE SEQUENCE [LARGE SCALE GENOMIC DNA]</scope>
    <source>
        <strain evidence="2">Teg-2019</strain>
        <tissue evidence="2">Adductor muscle</tissue>
    </source>
</reference>
<dbReference type="EMBL" id="JARBDR010000246">
    <property type="protein sequence ID" value="KAJ8317102.1"/>
    <property type="molecule type" value="Genomic_DNA"/>
</dbReference>
<keyword evidence="3" id="KW-1185">Reference proteome</keyword>
<protein>
    <submittedName>
        <fullName evidence="2">Uncharacterized protein</fullName>
    </submittedName>
</protein>
<feature type="region of interest" description="Disordered" evidence="1">
    <location>
        <begin position="83"/>
        <end position="141"/>
    </location>
</feature>
<accession>A0ABQ9FKJ9</accession>
<dbReference type="Proteomes" id="UP001217089">
    <property type="component" value="Unassembled WGS sequence"/>
</dbReference>
<sequence>MLPYDTKYFYEAISPGDIIPQPPKMKIPPGRHDARGSDIRHMPCNLTKSMKPQLKPLKRKIMEKAMQMRQEAIQKAELTALTQGETKVKKSESEESEEGFFLTEPKQSLMKKPEVKEDIVKKKVSIKDSEKSTKKETKEFE</sequence>
<evidence type="ECO:0000313" key="2">
    <source>
        <dbReference type="EMBL" id="KAJ8317102.1"/>
    </source>
</evidence>
<proteinExistence type="predicted"/>
<gene>
    <name evidence="2" type="ORF">KUTeg_005006</name>
</gene>
<name>A0ABQ9FKJ9_TEGGR</name>
<feature type="compositionally biased region" description="Basic and acidic residues" evidence="1">
    <location>
        <begin position="30"/>
        <end position="41"/>
    </location>
</feature>